<dbReference type="EC" id="3.2.1.31" evidence="2"/>
<dbReference type="FunFam" id="3.20.20.80:FF:000080">
    <property type="entry name" value="Beta-glucuronidase UidA"/>
    <property type="match status" value="1"/>
</dbReference>
<dbReference type="Proteomes" id="UP000236604">
    <property type="component" value="Unassembled WGS sequence"/>
</dbReference>
<comment type="caution">
    <text evidence="10">The sequence shown here is derived from an EMBL/GenBank/DDBJ whole genome shotgun (WGS) entry which is preliminary data.</text>
</comment>
<evidence type="ECO:0000313" key="10">
    <source>
        <dbReference type="EMBL" id="PNS00961.1"/>
    </source>
</evidence>
<evidence type="ECO:0000259" key="8">
    <source>
        <dbReference type="Pfam" id="PF02836"/>
    </source>
</evidence>
<evidence type="ECO:0000259" key="9">
    <source>
        <dbReference type="Pfam" id="PF02837"/>
    </source>
</evidence>
<dbReference type="SUPFAM" id="SSF49303">
    <property type="entry name" value="beta-Galactosidase/glucuronidase domain"/>
    <property type="match status" value="1"/>
</dbReference>
<feature type="domain" description="Glycoside hydrolase family 2 catalytic" evidence="8">
    <location>
        <begin position="276"/>
        <end position="568"/>
    </location>
</feature>
<dbReference type="Gene3D" id="2.60.120.260">
    <property type="entry name" value="Galactose-binding domain-like"/>
    <property type="match status" value="1"/>
</dbReference>
<gene>
    <name evidence="10" type="ORF">X927_02040</name>
</gene>
<dbReference type="InterPro" id="IPR006102">
    <property type="entry name" value="Ig-like_GH2"/>
</dbReference>
<dbReference type="PANTHER" id="PTHR10066:SF67">
    <property type="entry name" value="BETA-GLUCURONIDASE"/>
    <property type="match status" value="1"/>
</dbReference>
<dbReference type="InterPro" id="IPR036156">
    <property type="entry name" value="Beta-gal/glucu_dom_sf"/>
</dbReference>
<evidence type="ECO:0000259" key="7">
    <source>
        <dbReference type="Pfam" id="PF00703"/>
    </source>
</evidence>
<protein>
    <recommendedName>
        <fullName evidence="3">Beta-glucuronidase</fullName>
        <ecNumber evidence="2">3.2.1.31</ecNumber>
    </recommendedName>
</protein>
<dbReference type="InterPro" id="IPR023230">
    <property type="entry name" value="Glyco_hydro_2_CS"/>
</dbReference>
<dbReference type="InterPro" id="IPR006101">
    <property type="entry name" value="Glyco_hydro_2"/>
</dbReference>
<dbReference type="InterPro" id="IPR017853">
    <property type="entry name" value="GH"/>
</dbReference>
<keyword evidence="5 6" id="KW-0326">Glycosidase</keyword>
<evidence type="ECO:0000313" key="11">
    <source>
        <dbReference type="Proteomes" id="UP000236604"/>
    </source>
</evidence>
<feature type="domain" description="Glycosyl hydrolases family 2 sugar binding" evidence="9">
    <location>
        <begin position="50"/>
        <end position="167"/>
    </location>
</feature>
<dbReference type="NCBIfam" id="NF007538">
    <property type="entry name" value="PRK10150.1"/>
    <property type="match status" value="1"/>
</dbReference>
<dbReference type="Pfam" id="PF02836">
    <property type="entry name" value="Glyco_hydro_2_C"/>
    <property type="match status" value="1"/>
</dbReference>
<reference evidence="10 11" key="1">
    <citation type="submission" date="2013-12" db="EMBL/GenBank/DDBJ databases">
        <title>Comparative genomics of Petrotoga isolates.</title>
        <authorList>
            <person name="Nesbo C.L."/>
            <person name="Charchuk R."/>
            <person name="Chow K."/>
        </authorList>
    </citation>
    <scope>NUCLEOTIDE SEQUENCE [LARGE SCALE GENOMIC DNA]</scope>
    <source>
        <strain evidence="10 11">DSM 14811</strain>
    </source>
</reference>
<dbReference type="Gene3D" id="2.60.40.10">
    <property type="entry name" value="Immunoglobulins"/>
    <property type="match status" value="1"/>
</dbReference>
<dbReference type="InterPro" id="IPR006103">
    <property type="entry name" value="Glyco_hydro_2_cat"/>
</dbReference>
<dbReference type="InterPro" id="IPR008979">
    <property type="entry name" value="Galactose-bd-like_sf"/>
</dbReference>
<feature type="domain" description="Glycoside hydrolase family 2 immunoglobulin-like beta-sandwich" evidence="7">
    <location>
        <begin position="175"/>
        <end position="270"/>
    </location>
</feature>
<name>A0A2K1PDT4_9BACT</name>
<dbReference type="RefSeq" id="WP_103076431.1">
    <property type="nucleotide sequence ID" value="NZ_AZRN01000005.1"/>
</dbReference>
<dbReference type="Pfam" id="PF00703">
    <property type="entry name" value="Glyco_hydro_2"/>
    <property type="match status" value="1"/>
</dbReference>
<dbReference type="PANTHER" id="PTHR10066">
    <property type="entry name" value="BETA-GLUCURONIDASE"/>
    <property type="match status" value="1"/>
</dbReference>
<dbReference type="AlphaFoldDB" id="A0A2K1PDT4"/>
<dbReference type="GO" id="GO:0019391">
    <property type="term" value="P:glucuronoside catabolic process"/>
    <property type="evidence" value="ECO:0007669"/>
    <property type="project" value="TreeGrafter"/>
</dbReference>
<dbReference type="GO" id="GO:0005975">
    <property type="term" value="P:carbohydrate metabolic process"/>
    <property type="evidence" value="ECO:0007669"/>
    <property type="project" value="InterPro"/>
</dbReference>
<dbReference type="PROSITE" id="PS00608">
    <property type="entry name" value="GLYCOSYL_HYDROL_F2_2"/>
    <property type="match status" value="1"/>
</dbReference>
<keyword evidence="4 6" id="KW-0378">Hydrolase</keyword>
<accession>A0A2K1PDT4</accession>
<dbReference type="Pfam" id="PF02837">
    <property type="entry name" value="Glyco_hydro_2_N"/>
    <property type="match status" value="1"/>
</dbReference>
<dbReference type="GO" id="GO:0004566">
    <property type="term" value="F:beta-glucuronidase activity"/>
    <property type="evidence" value="ECO:0007669"/>
    <property type="project" value="UniProtKB-EC"/>
</dbReference>
<organism evidence="10 11">
    <name type="scientific">Petrotoga mexicana DSM 14811</name>
    <dbReference type="NCBI Taxonomy" id="1122954"/>
    <lineage>
        <taxon>Bacteria</taxon>
        <taxon>Thermotogati</taxon>
        <taxon>Thermotogota</taxon>
        <taxon>Thermotogae</taxon>
        <taxon>Petrotogales</taxon>
        <taxon>Petrotogaceae</taxon>
        <taxon>Petrotoga</taxon>
    </lineage>
</organism>
<dbReference type="PRINTS" id="PR00132">
    <property type="entry name" value="GLHYDRLASE2"/>
</dbReference>
<dbReference type="SUPFAM" id="SSF51445">
    <property type="entry name" value="(Trans)glycosidases"/>
    <property type="match status" value="1"/>
</dbReference>
<evidence type="ECO:0000256" key="2">
    <source>
        <dbReference type="ARBA" id="ARBA00012761"/>
    </source>
</evidence>
<evidence type="ECO:0000256" key="4">
    <source>
        <dbReference type="ARBA" id="ARBA00022801"/>
    </source>
</evidence>
<dbReference type="InterPro" id="IPR023232">
    <property type="entry name" value="Glyco_hydro_2_AS"/>
</dbReference>
<dbReference type="InterPro" id="IPR013783">
    <property type="entry name" value="Ig-like_fold"/>
</dbReference>
<dbReference type="InterPro" id="IPR006104">
    <property type="entry name" value="Glyco_hydro_2_N"/>
</dbReference>
<dbReference type="Gene3D" id="3.20.20.80">
    <property type="entry name" value="Glycosidases"/>
    <property type="match status" value="1"/>
</dbReference>
<evidence type="ECO:0000256" key="6">
    <source>
        <dbReference type="RuleBase" id="RU361154"/>
    </source>
</evidence>
<sequence>MLRAQENKKRALISLSGIWEIKKDKSTEEEDIRPIAVPGSWNEQYQDFLYEEGKMRYKKTFHLSKDFEEKAIRLYFEAVNTRSEIYLNGEKVGENEVGYLPFEIDITDKVKFEEENILEVLVENELRTDSFPAGNTPQEDLLVGTADRRPSTNFDFLNYGGIIRPVTIEITNKEKITDIMVDTSLSSPKEKRGIINFEILTNANNNGTIEVVIAGEKHQKDIENGKADVKVELENAKFWNLENPYLYDVEINLKRKDQTLDSYKMKIGIRKIRWDSKNLYLNDEPLKLKGFGKHEEFPVLGQGTFYPLIVKDYNLLKWIGANSFRTSHYPYTEDWLDLADQLGILVIDEAPHVGITRYHYNDETTKLCVKNIKRMIDRDKNHPSVIMWSVANEPESTHPKSEEFFKQLYETAKKSDKTRPVTFVSCMDMPGREDVSLKYFDIICINRYFGWYVFQGRLDEAISALNENLEYVYKKYNKPILLTEFGADAIPGYHYDPPIMFSEEYQKELIKRYIEVIESKDYTLGEHIWAFADFKTQEEVKRPILNHKGVFTRDRQPKIVAHYLRDIWK</sequence>
<dbReference type="PROSITE" id="PS00719">
    <property type="entry name" value="GLYCOSYL_HYDROL_F2_1"/>
    <property type="match status" value="1"/>
</dbReference>
<evidence type="ECO:0000256" key="5">
    <source>
        <dbReference type="ARBA" id="ARBA00023295"/>
    </source>
</evidence>
<proteinExistence type="inferred from homology"/>
<keyword evidence="11" id="KW-1185">Reference proteome</keyword>
<evidence type="ECO:0000256" key="1">
    <source>
        <dbReference type="ARBA" id="ARBA00007401"/>
    </source>
</evidence>
<evidence type="ECO:0000256" key="3">
    <source>
        <dbReference type="ARBA" id="ARBA00016205"/>
    </source>
</evidence>
<comment type="similarity">
    <text evidence="1 6">Belongs to the glycosyl hydrolase 2 family.</text>
</comment>
<dbReference type="EMBL" id="AZRN01000005">
    <property type="protein sequence ID" value="PNS00961.1"/>
    <property type="molecule type" value="Genomic_DNA"/>
</dbReference>
<dbReference type="SUPFAM" id="SSF49785">
    <property type="entry name" value="Galactose-binding domain-like"/>
    <property type="match status" value="1"/>
</dbReference>